<name>A0A0E9SAZ6_ANGAN</name>
<reference evidence="1" key="2">
    <citation type="journal article" date="2015" name="Fish Shellfish Immunol.">
        <title>Early steps in the European eel (Anguilla anguilla)-Vibrio vulnificus interaction in the gills: Role of the RtxA13 toxin.</title>
        <authorList>
            <person name="Callol A."/>
            <person name="Pajuelo D."/>
            <person name="Ebbesson L."/>
            <person name="Teles M."/>
            <person name="MacKenzie S."/>
            <person name="Amaro C."/>
        </authorList>
    </citation>
    <scope>NUCLEOTIDE SEQUENCE</scope>
</reference>
<evidence type="ECO:0000313" key="1">
    <source>
        <dbReference type="EMBL" id="JAH37698.1"/>
    </source>
</evidence>
<sequence length="22" mass="2465">MHPVWLGTGNGDVCQLLLRKQV</sequence>
<protein>
    <submittedName>
        <fullName evidence="1">Uncharacterized protein</fullName>
    </submittedName>
</protein>
<reference evidence="1" key="1">
    <citation type="submission" date="2014-11" db="EMBL/GenBank/DDBJ databases">
        <authorList>
            <person name="Amaro Gonzalez C."/>
        </authorList>
    </citation>
    <scope>NUCLEOTIDE SEQUENCE</scope>
</reference>
<proteinExistence type="predicted"/>
<accession>A0A0E9SAZ6</accession>
<dbReference type="AlphaFoldDB" id="A0A0E9SAZ6"/>
<organism evidence="1">
    <name type="scientific">Anguilla anguilla</name>
    <name type="common">European freshwater eel</name>
    <name type="synonym">Muraena anguilla</name>
    <dbReference type="NCBI Taxonomy" id="7936"/>
    <lineage>
        <taxon>Eukaryota</taxon>
        <taxon>Metazoa</taxon>
        <taxon>Chordata</taxon>
        <taxon>Craniata</taxon>
        <taxon>Vertebrata</taxon>
        <taxon>Euteleostomi</taxon>
        <taxon>Actinopterygii</taxon>
        <taxon>Neopterygii</taxon>
        <taxon>Teleostei</taxon>
        <taxon>Anguilliformes</taxon>
        <taxon>Anguillidae</taxon>
        <taxon>Anguilla</taxon>
    </lineage>
</organism>
<dbReference type="EMBL" id="GBXM01070879">
    <property type="protein sequence ID" value="JAH37698.1"/>
    <property type="molecule type" value="Transcribed_RNA"/>
</dbReference>